<dbReference type="RefSeq" id="WP_013457371.1">
    <property type="nucleotide sequence ID" value="NC_014761.1"/>
</dbReference>
<reference evidence="2" key="1">
    <citation type="submission" date="2010-11" db="EMBL/GenBank/DDBJ databases">
        <title>The complete sequence of chromosome of Oceanithermus profundus DSM 14977.</title>
        <authorList>
            <consortium name="US DOE Joint Genome Institute (JGI-PGF)"/>
            <person name="Lucas S."/>
            <person name="Copeland A."/>
            <person name="Lapidus A."/>
            <person name="Bruce D."/>
            <person name="Goodwin L."/>
            <person name="Pitluck S."/>
            <person name="Kyrpides N."/>
            <person name="Mavromatis K."/>
            <person name="Pagani I."/>
            <person name="Ivanova N."/>
            <person name="Zhang X."/>
            <person name="Brettin T."/>
            <person name="Detter J.C."/>
            <person name="Tapia R."/>
            <person name="Han C."/>
            <person name="Land M."/>
            <person name="Hauser L."/>
            <person name="Markowitz V."/>
            <person name="Cheng J.-F."/>
            <person name="Hugenholtz P."/>
            <person name="Woyke T."/>
            <person name="Wu D."/>
            <person name="Tindall B."/>
            <person name="Faehnrich R."/>
            <person name="Brambilla E."/>
            <person name="Klenk H.-P."/>
            <person name="Eisen J.A."/>
        </authorList>
    </citation>
    <scope>NUCLEOTIDE SEQUENCE [LARGE SCALE GENOMIC DNA]</scope>
    <source>
        <strain evidence="2">DSM 14977 / NBRC 100410 / VKM B-2274 / 506</strain>
    </source>
</reference>
<dbReference type="OrthoDB" id="9856919at2"/>
<proteinExistence type="predicted"/>
<accession>E4U772</accession>
<evidence type="ECO:0000313" key="2">
    <source>
        <dbReference type="Proteomes" id="UP000008722"/>
    </source>
</evidence>
<sequence length="62" mass="6948">MGKEERKRIQIRPEDYTITSDGKVLIHNEELAKYIAESLSVAESGVKNAEPANMDFLCPVVL</sequence>
<reference evidence="1 2" key="2">
    <citation type="journal article" date="2011" name="Stand. Genomic Sci.">
        <title>Complete genome sequence of Oceanithermus profundus type strain (506).</title>
        <authorList>
            <person name="Pati A."/>
            <person name="Zhang X."/>
            <person name="Lapidus A."/>
            <person name="Nolan M."/>
            <person name="Lucas S."/>
            <person name="Del Rio T.G."/>
            <person name="Tice H."/>
            <person name="Cheng J.F."/>
            <person name="Tapia R."/>
            <person name="Han C."/>
            <person name="Goodwin L."/>
            <person name="Pitluck S."/>
            <person name="Liolios K."/>
            <person name="Pagani I."/>
            <person name="Ivanova N."/>
            <person name="Mavromatis K."/>
            <person name="Chen A."/>
            <person name="Palaniappan K."/>
            <person name="Hauser L."/>
            <person name="Jeffries C.D."/>
            <person name="Brambilla E.M."/>
            <person name="Rohl A."/>
            <person name="Mwirichia R."/>
            <person name="Rohde M."/>
            <person name="Tindall B.J."/>
            <person name="Sikorski J."/>
            <person name="Wirth R."/>
            <person name="Goker M."/>
            <person name="Woyke T."/>
            <person name="Detter J.C."/>
            <person name="Bristow J."/>
            <person name="Eisen J.A."/>
            <person name="Markowitz V."/>
            <person name="Hugenholtz P."/>
            <person name="Kyrpides N.C."/>
            <person name="Klenk H.P."/>
            <person name="Land M."/>
        </authorList>
    </citation>
    <scope>NUCLEOTIDE SEQUENCE [LARGE SCALE GENOMIC DNA]</scope>
    <source>
        <strain evidence="2">DSM 14977 / NBRC 100410 / VKM B-2274 / 506</strain>
    </source>
</reference>
<keyword evidence="2" id="KW-1185">Reference proteome</keyword>
<dbReference type="KEGG" id="opr:Ocepr_0744"/>
<evidence type="ECO:0000313" key="1">
    <source>
        <dbReference type="EMBL" id="ADR36201.1"/>
    </source>
</evidence>
<dbReference type="STRING" id="670487.Ocepr_0744"/>
<dbReference type="AlphaFoldDB" id="E4U772"/>
<dbReference type="EMBL" id="CP002361">
    <property type="protein sequence ID" value="ADR36201.1"/>
    <property type="molecule type" value="Genomic_DNA"/>
</dbReference>
<organism evidence="1 2">
    <name type="scientific">Oceanithermus profundus (strain DSM 14977 / NBRC 100410 / VKM B-2274 / 506)</name>
    <dbReference type="NCBI Taxonomy" id="670487"/>
    <lineage>
        <taxon>Bacteria</taxon>
        <taxon>Thermotogati</taxon>
        <taxon>Deinococcota</taxon>
        <taxon>Deinococci</taxon>
        <taxon>Thermales</taxon>
        <taxon>Thermaceae</taxon>
        <taxon>Oceanithermus</taxon>
    </lineage>
</organism>
<dbReference type="Proteomes" id="UP000008722">
    <property type="component" value="Chromosome"/>
</dbReference>
<gene>
    <name evidence="1" type="ordered locus">Ocepr_0744</name>
</gene>
<name>E4U772_OCEP5</name>
<dbReference type="HOGENOM" id="CLU_2899707_0_0_0"/>
<protein>
    <submittedName>
        <fullName evidence="1">Uncharacterized protein</fullName>
    </submittedName>
</protein>